<organism evidence="2 3">
    <name type="scientific">Gnathostoma spinigerum</name>
    <dbReference type="NCBI Taxonomy" id="75299"/>
    <lineage>
        <taxon>Eukaryota</taxon>
        <taxon>Metazoa</taxon>
        <taxon>Ecdysozoa</taxon>
        <taxon>Nematoda</taxon>
        <taxon>Chromadorea</taxon>
        <taxon>Rhabditida</taxon>
        <taxon>Spirurina</taxon>
        <taxon>Gnathostomatomorpha</taxon>
        <taxon>Gnathostomatoidea</taxon>
        <taxon>Gnathostomatidae</taxon>
        <taxon>Gnathostoma</taxon>
    </lineage>
</organism>
<gene>
    <name evidence="2" type="ORF">AB6A40_005978</name>
</gene>
<proteinExistence type="predicted"/>
<protein>
    <submittedName>
        <fullName evidence="2">Uncharacterized protein</fullName>
    </submittedName>
</protein>
<comment type="caution">
    <text evidence="2">The sequence shown here is derived from an EMBL/GenBank/DDBJ whole genome shotgun (WGS) entry which is preliminary data.</text>
</comment>
<sequence length="88" mass="9672">MAETPSGSSVADFTSSTSSLVSPKSSAEVLDSERLIASSSAAIQQGKILEDFEEENHLQRLKLIKQRLAKENEDLWQRKPVDTILGLN</sequence>
<reference evidence="2 3" key="1">
    <citation type="submission" date="2024-08" db="EMBL/GenBank/DDBJ databases">
        <title>Gnathostoma spinigerum genome.</title>
        <authorList>
            <person name="Gonzalez-Bertolin B."/>
            <person name="Monzon S."/>
            <person name="Zaballos A."/>
            <person name="Jimenez P."/>
            <person name="Dekumyoy P."/>
            <person name="Varona S."/>
            <person name="Cuesta I."/>
            <person name="Sumanam S."/>
            <person name="Adisakwattana P."/>
            <person name="Gasser R.B."/>
            <person name="Hernandez-Gonzalez A."/>
            <person name="Young N.D."/>
            <person name="Perteguer M.J."/>
        </authorList>
    </citation>
    <scope>NUCLEOTIDE SEQUENCE [LARGE SCALE GENOMIC DNA]</scope>
    <source>
        <strain evidence="2">AL3</strain>
        <tissue evidence="2">Liver</tissue>
    </source>
</reference>
<keyword evidence="3" id="KW-1185">Reference proteome</keyword>
<evidence type="ECO:0000256" key="1">
    <source>
        <dbReference type="SAM" id="MobiDB-lite"/>
    </source>
</evidence>
<evidence type="ECO:0000313" key="2">
    <source>
        <dbReference type="EMBL" id="MFH4979269.1"/>
    </source>
</evidence>
<dbReference type="EMBL" id="JBGFUD010004008">
    <property type="protein sequence ID" value="MFH4979269.1"/>
    <property type="molecule type" value="Genomic_DNA"/>
</dbReference>
<dbReference type="Proteomes" id="UP001608902">
    <property type="component" value="Unassembled WGS sequence"/>
</dbReference>
<dbReference type="AlphaFoldDB" id="A0ABD6EM89"/>
<feature type="region of interest" description="Disordered" evidence="1">
    <location>
        <begin position="1"/>
        <end position="25"/>
    </location>
</feature>
<name>A0ABD6EM89_9BILA</name>
<evidence type="ECO:0000313" key="3">
    <source>
        <dbReference type="Proteomes" id="UP001608902"/>
    </source>
</evidence>
<accession>A0ABD6EM89</accession>